<keyword evidence="4" id="KW-0413">Isomerase</keyword>
<name>A0A484L6V3_9ASTE</name>
<dbReference type="Pfam" id="PF00849">
    <property type="entry name" value="PseudoU_synth_2"/>
    <property type="match status" value="1"/>
</dbReference>
<evidence type="ECO:0000313" key="7">
    <source>
        <dbReference type="Proteomes" id="UP000595140"/>
    </source>
</evidence>
<protein>
    <recommendedName>
        <fullName evidence="5">Pseudouridine synthase RsuA/RluA-like domain-containing protein</fullName>
    </recommendedName>
</protein>
<evidence type="ECO:0000256" key="1">
    <source>
        <dbReference type="ARBA" id="ARBA00004173"/>
    </source>
</evidence>
<evidence type="ECO:0000256" key="2">
    <source>
        <dbReference type="ARBA" id="ARBA00010876"/>
    </source>
</evidence>
<evidence type="ECO:0000313" key="6">
    <source>
        <dbReference type="EMBL" id="VFQ72082.1"/>
    </source>
</evidence>
<dbReference type="Gene3D" id="3.40.50.1820">
    <property type="entry name" value="alpha/beta hydrolase"/>
    <property type="match status" value="1"/>
</dbReference>
<evidence type="ECO:0000256" key="4">
    <source>
        <dbReference type="ARBA" id="ARBA00023235"/>
    </source>
</evidence>
<dbReference type="AlphaFoldDB" id="A0A484L6V3"/>
<organism evidence="6 7">
    <name type="scientific">Cuscuta campestris</name>
    <dbReference type="NCBI Taxonomy" id="132261"/>
    <lineage>
        <taxon>Eukaryota</taxon>
        <taxon>Viridiplantae</taxon>
        <taxon>Streptophyta</taxon>
        <taxon>Embryophyta</taxon>
        <taxon>Tracheophyta</taxon>
        <taxon>Spermatophyta</taxon>
        <taxon>Magnoliopsida</taxon>
        <taxon>eudicotyledons</taxon>
        <taxon>Gunneridae</taxon>
        <taxon>Pentapetalae</taxon>
        <taxon>asterids</taxon>
        <taxon>lamiids</taxon>
        <taxon>Solanales</taxon>
        <taxon>Convolvulaceae</taxon>
        <taxon>Cuscuteae</taxon>
        <taxon>Cuscuta</taxon>
        <taxon>Cuscuta subgen. Grammica</taxon>
        <taxon>Cuscuta sect. Cleistogrammica</taxon>
    </lineage>
</organism>
<dbReference type="Proteomes" id="UP000595140">
    <property type="component" value="Unassembled WGS sequence"/>
</dbReference>
<dbReference type="InterPro" id="IPR029058">
    <property type="entry name" value="AB_hydrolase_fold"/>
</dbReference>
<dbReference type="SUPFAM" id="SSF53474">
    <property type="entry name" value="alpha/beta-Hydrolases"/>
    <property type="match status" value="1"/>
</dbReference>
<dbReference type="InterPro" id="IPR006145">
    <property type="entry name" value="PsdUridine_synth_RsuA/RluA"/>
</dbReference>
<dbReference type="InterPro" id="IPR050188">
    <property type="entry name" value="RluA_PseudoU_synthase"/>
</dbReference>
<evidence type="ECO:0000259" key="5">
    <source>
        <dbReference type="Pfam" id="PF00849"/>
    </source>
</evidence>
<dbReference type="GO" id="GO:0009982">
    <property type="term" value="F:pseudouridine synthase activity"/>
    <property type="evidence" value="ECO:0007669"/>
    <property type="project" value="InterPro"/>
</dbReference>
<dbReference type="GO" id="GO:0000455">
    <property type="term" value="P:enzyme-directed rRNA pseudouridine synthesis"/>
    <property type="evidence" value="ECO:0007669"/>
    <property type="project" value="TreeGrafter"/>
</dbReference>
<dbReference type="GO" id="GO:0005739">
    <property type="term" value="C:mitochondrion"/>
    <property type="evidence" value="ECO:0007669"/>
    <property type="project" value="UniProtKB-SubCell"/>
</dbReference>
<dbReference type="GO" id="GO:0003723">
    <property type="term" value="F:RNA binding"/>
    <property type="evidence" value="ECO:0007669"/>
    <property type="project" value="InterPro"/>
</dbReference>
<comment type="subcellular location">
    <subcellularLocation>
        <location evidence="1">Mitochondrion</location>
    </subcellularLocation>
</comment>
<reference evidence="6 7" key="1">
    <citation type="submission" date="2018-04" db="EMBL/GenBank/DDBJ databases">
        <authorList>
            <person name="Vogel A."/>
        </authorList>
    </citation>
    <scope>NUCLEOTIDE SEQUENCE [LARGE SCALE GENOMIC DNA]</scope>
</reference>
<dbReference type="EMBL" id="OOIL02001115">
    <property type="protein sequence ID" value="VFQ72082.1"/>
    <property type="molecule type" value="Genomic_DNA"/>
</dbReference>
<gene>
    <name evidence="6" type="ORF">CCAM_LOCUS13858</name>
</gene>
<keyword evidence="3" id="KW-0496">Mitochondrion</keyword>
<dbReference type="CDD" id="cd02869">
    <property type="entry name" value="PseudoU_synth_RluA_like"/>
    <property type="match status" value="1"/>
</dbReference>
<dbReference type="OrthoDB" id="428658at2759"/>
<evidence type="ECO:0000256" key="3">
    <source>
        <dbReference type="ARBA" id="ARBA00023128"/>
    </source>
</evidence>
<dbReference type="SUPFAM" id="SSF55120">
    <property type="entry name" value="Pseudouridine synthase"/>
    <property type="match status" value="1"/>
</dbReference>
<dbReference type="PANTHER" id="PTHR21600:SF81">
    <property type="entry name" value="21S RRNA PSEUDOURIDINE(2819) SYNTHASE"/>
    <property type="match status" value="1"/>
</dbReference>
<accession>A0A484L6V3</accession>
<dbReference type="Gene3D" id="3.30.2350.10">
    <property type="entry name" value="Pseudouridine synthase"/>
    <property type="match status" value="1"/>
</dbReference>
<sequence length="560" mass="63857">MFAGKDCCFNSSRIDLYLDYEPHPSSTKNLIHLFQMIRKGTFAKYDYGQWKNLILYGQRNPPEFDLSEIPQSLPLWVGYGGNDALADVADVEHTLRELKGTPDVRYLGDYGHIDFILSVRSKEDVYDSMVGFLKSLQKASNLDKRMRKRNGISSFPCCVWGLASEGTDPRTLYIMGERIVLRRAPFFFRRLIAVLGVENPPSSAIYLRRCLCSSSTAKAEAEKEADTADKKDKWFTLPPYTFSINGAALGKELAGRQSDTKCKTATTMTALKWVLRCCPEFPRSLVQKLFRLRQVRRLSSPDQQPQCKRVNAKEPMHIGDQIVLPITVEKFPAEKKVEHFCSEEQREFFQSIELYKDPSILVVNKPPGMPVQGGVGIKRSLDELAAKYMRYGYPEPPRLVMVDNGKSDRITVMDDGRAQSAQCAVTEYRVIETSDKGFTWLELSPHTGRKHQLRVHCAKVLGTPILGDYRYGWQAHRNLNKQYLPEQKWGPLGFNMRNGSVSDRQQPPHLHLHCREMVLPNISQALQQHASDDTFSEVENIKLSAPLPPHMQRSWDHLNS</sequence>
<dbReference type="InterPro" id="IPR020103">
    <property type="entry name" value="PsdUridine_synth_cat_dom_sf"/>
</dbReference>
<keyword evidence="7" id="KW-1185">Reference proteome</keyword>
<proteinExistence type="inferred from homology"/>
<comment type="similarity">
    <text evidence="2">Belongs to the pseudouridine synthase RluA family.</text>
</comment>
<dbReference type="PANTHER" id="PTHR21600">
    <property type="entry name" value="MITOCHONDRIAL RNA PSEUDOURIDINE SYNTHASE"/>
    <property type="match status" value="1"/>
</dbReference>
<feature type="domain" description="Pseudouridine synthase RsuA/RluA-like" evidence="5">
    <location>
        <begin position="413"/>
        <end position="459"/>
    </location>
</feature>